<accession>A0ABM3C820</accession>
<name>A0ABM3C820_DROKI</name>
<dbReference type="Proteomes" id="UP001652661">
    <property type="component" value="Chromosome 2R"/>
</dbReference>
<dbReference type="GeneID" id="121502931"/>
<keyword evidence="1" id="KW-1133">Transmembrane helix</keyword>
<dbReference type="RefSeq" id="XP_041633087.1">
    <property type="nucleotide sequence ID" value="XM_041777153.2"/>
</dbReference>
<protein>
    <submittedName>
        <fullName evidence="3">Uncharacterized protein</fullName>
    </submittedName>
</protein>
<keyword evidence="1" id="KW-0812">Transmembrane</keyword>
<proteinExistence type="predicted"/>
<keyword evidence="2" id="KW-1185">Reference proteome</keyword>
<sequence length="95" mass="11081">MEKLLETYSGNKTLSNGDMFVMSNYYCPLLMLLLWMASIGLLICTFWYCKFVRSETVTTFDTSSFVLREMHIKGCTCLDCLHRQLNQDMELKSVK</sequence>
<organism evidence="2 3">
    <name type="scientific">Drosophila kikkawai</name>
    <name type="common">Fruit fly</name>
    <dbReference type="NCBI Taxonomy" id="30033"/>
    <lineage>
        <taxon>Eukaryota</taxon>
        <taxon>Metazoa</taxon>
        <taxon>Ecdysozoa</taxon>
        <taxon>Arthropoda</taxon>
        <taxon>Hexapoda</taxon>
        <taxon>Insecta</taxon>
        <taxon>Pterygota</taxon>
        <taxon>Neoptera</taxon>
        <taxon>Endopterygota</taxon>
        <taxon>Diptera</taxon>
        <taxon>Brachycera</taxon>
        <taxon>Muscomorpha</taxon>
        <taxon>Ephydroidea</taxon>
        <taxon>Drosophilidae</taxon>
        <taxon>Drosophila</taxon>
        <taxon>Sophophora</taxon>
    </lineage>
</organism>
<evidence type="ECO:0000313" key="3">
    <source>
        <dbReference type="RefSeq" id="XP_041633087.1"/>
    </source>
</evidence>
<keyword evidence="1" id="KW-0472">Membrane</keyword>
<gene>
    <name evidence="3" type="primary">LOC121502931</name>
</gene>
<evidence type="ECO:0000313" key="2">
    <source>
        <dbReference type="Proteomes" id="UP001652661"/>
    </source>
</evidence>
<reference evidence="3" key="2">
    <citation type="submission" date="2025-08" db="UniProtKB">
        <authorList>
            <consortium name="RefSeq"/>
        </authorList>
    </citation>
    <scope>IDENTIFICATION</scope>
    <source>
        <strain evidence="3">14028-0561.14</strain>
        <tissue evidence="3">Whole fly</tissue>
    </source>
</reference>
<reference evidence="2" key="1">
    <citation type="submission" date="2025-05" db="UniProtKB">
        <authorList>
            <consortium name="RefSeq"/>
        </authorList>
    </citation>
    <scope>NUCLEOTIDE SEQUENCE [LARGE SCALE GENOMIC DNA]</scope>
    <source>
        <strain evidence="2">14028-0561.14</strain>
    </source>
</reference>
<evidence type="ECO:0000256" key="1">
    <source>
        <dbReference type="SAM" id="Phobius"/>
    </source>
</evidence>
<feature type="transmembrane region" description="Helical" evidence="1">
    <location>
        <begin position="29"/>
        <end position="49"/>
    </location>
</feature>